<proteinExistence type="predicted"/>
<reference evidence="1 2" key="1">
    <citation type="submission" date="2018-08" db="EMBL/GenBank/DDBJ databases">
        <title>Genome and evolution of the arbuscular mycorrhizal fungus Diversispora epigaea (formerly Glomus versiforme) and its bacterial endosymbionts.</title>
        <authorList>
            <person name="Sun X."/>
            <person name="Fei Z."/>
            <person name="Harrison M."/>
        </authorList>
    </citation>
    <scope>NUCLEOTIDE SEQUENCE [LARGE SCALE GENOMIC DNA]</scope>
    <source>
        <strain evidence="1 2">IT104</strain>
    </source>
</reference>
<comment type="caution">
    <text evidence="1">The sequence shown here is derived from an EMBL/GenBank/DDBJ whole genome shotgun (WGS) entry which is preliminary data.</text>
</comment>
<dbReference type="AlphaFoldDB" id="A0A397IZK6"/>
<dbReference type="EMBL" id="PQFF01000158">
    <property type="protein sequence ID" value="RHZ78110.1"/>
    <property type="molecule type" value="Genomic_DNA"/>
</dbReference>
<gene>
    <name evidence="1" type="ORF">Glove_168g268</name>
</gene>
<accession>A0A397IZK6</accession>
<keyword evidence="2" id="KW-1185">Reference proteome</keyword>
<dbReference type="OrthoDB" id="2370376at2759"/>
<dbReference type="Proteomes" id="UP000266861">
    <property type="component" value="Unassembled WGS sequence"/>
</dbReference>
<protein>
    <submittedName>
        <fullName evidence="1">Uncharacterized protein</fullName>
    </submittedName>
</protein>
<organism evidence="1 2">
    <name type="scientific">Diversispora epigaea</name>
    <dbReference type="NCBI Taxonomy" id="1348612"/>
    <lineage>
        <taxon>Eukaryota</taxon>
        <taxon>Fungi</taxon>
        <taxon>Fungi incertae sedis</taxon>
        <taxon>Mucoromycota</taxon>
        <taxon>Glomeromycotina</taxon>
        <taxon>Glomeromycetes</taxon>
        <taxon>Diversisporales</taxon>
        <taxon>Diversisporaceae</taxon>
        <taxon>Diversispora</taxon>
    </lineage>
</organism>
<evidence type="ECO:0000313" key="2">
    <source>
        <dbReference type="Proteomes" id="UP000266861"/>
    </source>
</evidence>
<sequence length="151" mass="18016">MDKQNLQDDVIRIILKDLDVCDIHSTPKKRRMTAIKIYKMFLEQGSSTSAQGETQKVLPFFDYPLFIKELNYTKLLKLFECEEQFQIEKEHMDYGQHHQYVHIPFMNNNIVKSLAKIARDWYSHLDINLYNNSEEFAKESINYLEEFISAQ</sequence>
<name>A0A397IZK6_9GLOM</name>
<evidence type="ECO:0000313" key="1">
    <source>
        <dbReference type="EMBL" id="RHZ78110.1"/>
    </source>
</evidence>